<dbReference type="InterPro" id="IPR043128">
    <property type="entry name" value="Rev_trsase/Diguanyl_cyclase"/>
</dbReference>
<organism evidence="6 7">
    <name type="scientific">Pinctada imbricata</name>
    <name type="common">Atlantic pearl-oyster</name>
    <name type="synonym">Pinctada martensii</name>
    <dbReference type="NCBI Taxonomy" id="66713"/>
    <lineage>
        <taxon>Eukaryota</taxon>
        <taxon>Metazoa</taxon>
        <taxon>Spiralia</taxon>
        <taxon>Lophotrochozoa</taxon>
        <taxon>Mollusca</taxon>
        <taxon>Bivalvia</taxon>
        <taxon>Autobranchia</taxon>
        <taxon>Pteriomorphia</taxon>
        <taxon>Pterioida</taxon>
        <taxon>Pterioidea</taxon>
        <taxon>Pteriidae</taxon>
        <taxon>Pinctada</taxon>
    </lineage>
</organism>
<dbReference type="InterPro" id="IPR021109">
    <property type="entry name" value="Peptidase_aspartic_dom_sf"/>
</dbReference>
<dbReference type="EMBL" id="VSWD01000008">
    <property type="protein sequence ID" value="KAK3095073.1"/>
    <property type="molecule type" value="Genomic_DNA"/>
</dbReference>
<feature type="domain" description="Peptidase A2" evidence="5">
    <location>
        <begin position="12"/>
        <end position="92"/>
    </location>
</feature>
<dbReference type="AlphaFoldDB" id="A0AA89C114"/>
<feature type="compositionally biased region" description="Low complexity" evidence="3">
    <location>
        <begin position="589"/>
        <end position="602"/>
    </location>
</feature>
<dbReference type="PANTHER" id="PTHR24559:SF444">
    <property type="entry name" value="REVERSE TRANSCRIPTASE DOMAIN-CONTAINING PROTEIN"/>
    <property type="match status" value="1"/>
</dbReference>
<dbReference type="PROSITE" id="PS50175">
    <property type="entry name" value="ASP_PROT_RETROV"/>
    <property type="match status" value="1"/>
</dbReference>
<dbReference type="InterPro" id="IPR013087">
    <property type="entry name" value="Znf_C2H2_type"/>
</dbReference>
<feature type="compositionally biased region" description="Polar residues" evidence="3">
    <location>
        <begin position="742"/>
        <end position="766"/>
    </location>
</feature>
<evidence type="ECO:0000259" key="4">
    <source>
        <dbReference type="PROSITE" id="PS50157"/>
    </source>
</evidence>
<evidence type="ECO:0000313" key="7">
    <source>
        <dbReference type="Proteomes" id="UP001186944"/>
    </source>
</evidence>
<dbReference type="InterPro" id="IPR000477">
    <property type="entry name" value="RT_dom"/>
</dbReference>
<dbReference type="GO" id="GO:0006508">
    <property type="term" value="P:proteolysis"/>
    <property type="evidence" value="ECO:0007669"/>
    <property type="project" value="InterPro"/>
</dbReference>
<sequence length="916" mass="102832">MYVIAKICDNDVPMLVDTGSKVTILSKKFYDEILKSKNYELLPINARLVTVTGDLAPFLGKILVKLRVGKTEIEQEVLIADTGDKGILGEDFLRNRCNVCLTNGSYMLINGDKVPLVRDTDRENFCCQILVDENVTIPAETEVIVKGRISGEVNRHGWGIIEPLPDFVEKHGLLVAKELVDVHSSFIPLRIANFSCKERKVCRLMKIATCENAKVIEVRGLENETSKRSLDKESQGEIPPHLRDLYKESSKELEPEQRLELRKLLSEYSELFSKSEDDLGRTNLVEHEIDTGDSKPFRLPPYRIPLAKRKAAEREIDSMAERGVIEPSYGPWSSPILMVTKPDGSIRFCCDYRKLNECTKKDSQPLPRIDDTLDALSGAKWFSTLDLKSGFWQVGVAESDRPKTAFSIQGSGLWQFTEWECTICRKPFARHDLCQRHVQEFHSGFVFQCLNCQGTFNRRNYNHKCTKNDIRLQDFDVVASDGSRGDEGFQKLREWKAETQPKLIKQIGGRTKSNDSKKRKRSNSPAAAHDIRRVEHREENSRARSKTQTSKRKERGRPKKRSNKSRSVCSTASSSSSSRTPTPRRRESSSPSPSRRLISPSPIHLTPPREDTPAAPSAAKAQHQTSKTPPSETCTAVKNLKELLESMATPAKSTKSDSVPPTPGKFLELSPNHHVLTCSSRNISPVTAQFSPAQESPRHQSPESHSPVAPLTPTQQSPTPHLSPASSPARPSTAPSPVSKNLPPSSTYQQSHPSLSADTYQPITTSESATSVPELITGPLVGLNIKTPSLALLENQKNNRIGLNISGSSFITTAHTLRQEPCSIFFKMMEKDSPFRVTDSNKFFFDRDATHFPLILNYLRNGAKVDKESLPANKRTLLEILHEARYYNCCITTHVRPSVLSTFWTYQQKEDQEIYV</sequence>
<feature type="domain" description="C2H2-type" evidence="4">
    <location>
        <begin position="419"/>
        <end position="444"/>
    </location>
</feature>
<reference evidence="6" key="1">
    <citation type="submission" date="2019-08" db="EMBL/GenBank/DDBJ databases">
        <title>The improved chromosome-level genome for the pearl oyster Pinctada fucata martensii using PacBio sequencing and Hi-C.</title>
        <authorList>
            <person name="Zheng Z."/>
        </authorList>
    </citation>
    <scope>NUCLEOTIDE SEQUENCE</scope>
    <source>
        <strain evidence="6">ZZ-2019</strain>
        <tissue evidence="6">Adductor muscle</tissue>
    </source>
</reference>
<feature type="region of interest" description="Disordered" evidence="3">
    <location>
        <begin position="500"/>
        <end position="633"/>
    </location>
</feature>
<feature type="compositionally biased region" description="Basic residues" evidence="3">
    <location>
        <begin position="543"/>
        <end position="564"/>
    </location>
</feature>
<feature type="compositionally biased region" description="Polar residues" evidence="3">
    <location>
        <begin position="622"/>
        <end position="633"/>
    </location>
</feature>
<dbReference type="PROSITE" id="PS00028">
    <property type="entry name" value="ZINC_FINGER_C2H2_1"/>
    <property type="match status" value="1"/>
</dbReference>
<evidence type="ECO:0000256" key="1">
    <source>
        <dbReference type="ARBA" id="ARBA00022801"/>
    </source>
</evidence>
<dbReference type="GO" id="GO:0008270">
    <property type="term" value="F:zinc ion binding"/>
    <property type="evidence" value="ECO:0007669"/>
    <property type="project" value="UniProtKB-KW"/>
</dbReference>
<dbReference type="InterPro" id="IPR043502">
    <property type="entry name" value="DNA/RNA_pol_sf"/>
</dbReference>
<dbReference type="Gene3D" id="3.30.710.10">
    <property type="entry name" value="Potassium Channel Kv1.1, Chain A"/>
    <property type="match status" value="1"/>
</dbReference>
<feature type="region of interest" description="Disordered" evidence="3">
    <location>
        <begin position="648"/>
        <end position="668"/>
    </location>
</feature>
<dbReference type="PANTHER" id="PTHR24559">
    <property type="entry name" value="TRANSPOSON TY3-I GAG-POL POLYPROTEIN"/>
    <property type="match status" value="1"/>
</dbReference>
<name>A0AA89C114_PINIB</name>
<feature type="compositionally biased region" description="Basic and acidic residues" evidence="3">
    <location>
        <begin position="529"/>
        <end position="542"/>
    </location>
</feature>
<dbReference type="Proteomes" id="UP001186944">
    <property type="component" value="Unassembled WGS sequence"/>
</dbReference>
<evidence type="ECO:0000256" key="3">
    <source>
        <dbReference type="SAM" id="MobiDB-lite"/>
    </source>
</evidence>
<dbReference type="Gene3D" id="2.40.70.10">
    <property type="entry name" value="Acid Proteases"/>
    <property type="match status" value="1"/>
</dbReference>
<evidence type="ECO:0000259" key="5">
    <source>
        <dbReference type="PROSITE" id="PS50175"/>
    </source>
</evidence>
<dbReference type="Gene3D" id="3.10.10.10">
    <property type="entry name" value="HIV Type 1 Reverse Transcriptase, subunit A, domain 1"/>
    <property type="match status" value="1"/>
</dbReference>
<dbReference type="SUPFAM" id="SSF50630">
    <property type="entry name" value="Acid proteases"/>
    <property type="match status" value="1"/>
</dbReference>
<dbReference type="CDD" id="cd01647">
    <property type="entry name" value="RT_LTR"/>
    <property type="match status" value="1"/>
</dbReference>
<dbReference type="GO" id="GO:0051260">
    <property type="term" value="P:protein homooligomerization"/>
    <property type="evidence" value="ECO:0007669"/>
    <property type="project" value="InterPro"/>
</dbReference>
<gene>
    <name evidence="6" type="ORF">FSP39_009921</name>
</gene>
<feature type="region of interest" description="Disordered" evidence="3">
    <location>
        <begin position="689"/>
        <end position="766"/>
    </location>
</feature>
<dbReference type="InterPro" id="IPR001995">
    <property type="entry name" value="Peptidase_A2_cat"/>
</dbReference>
<feature type="compositionally biased region" description="Low complexity" evidence="3">
    <location>
        <begin position="720"/>
        <end position="739"/>
    </location>
</feature>
<feature type="compositionally biased region" description="Low complexity" evidence="3">
    <location>
        <begin position="565"/>
        <end position="581"/>
    </location>
</feature>
<dbReference type="Pfam" id="PF00078">
    <property type="entry name" value="RVT_1"/>
    <property type="match status" value="1"/>
</dbReference>
<keyword evidence="2" id="KW-0479">Metal-binding</keyword>
<evidence type="ECO:0000256" key="2">
    <source>
        <dbReference type="PROSITE-ProRule" id="PRU00042"/>
    </source>
</evidence>
<dbReference type="InterPro" id="IPR003131">
    <property type="entry name" value="T1-type_BTB"/>
</dbReference>
<proteinExistence type="predicted"/>
<dbReference type="Gene3D" id="3.30.70.270">
    <property type="match status" value="1"/>
</dbReference>
<protein>
    <recommendedName>
        <fullName evidence="8">BTB domain-containing protein</fullName>
    </recommendedName>
</protein>
<dbReference type="SUPFAM" id="SSF54695">
    <property type="entry name" value="POZ domain"/>
    <property type="match status" value="1"/>
</dbReference>
<keyword evidence="2" id="KW-0862">Zinc</keyword>
<dbReference type="GO" id="GO:0004190">
    <property type="term" value="F:aspartic-type endopeptidase activity"/>
    <property type="evidence" value="ECO:0007669"/>
    <property type="project" value="InterPro"/>
</dbReference>
<keyword evidence="1" id="KW-0378">Hydrolase</keyword>
<dbReference type="Pfam" id="PF13650">
    <property type="entry name" value="Asp_protease_2"/>
    <property type="match status" value="1"/>
</dbReference>
<accession>A0AA89C114</accession>
<dbReference type="Pfam" id="PF02214">
    <property type="entry name" value="BTB_2"/>
    <property type="match status" value="1"/>
</dbReference>
<dbReference type="InterPro" id="IPR053134">
    <property type="entry name" value="RNA-dir_DNA_polymerase"/>
</dbReference>
<dbReference type="CDD" id="cd18316">
    <property type="entry name" value="BTB_POZ_KCTD-like"/>
    <property type="match status" value="1"/>
</dbReference>
<dbReference type="InterPro" id="IPR011333">
    <property type="entry name" value="SKP1/BTB/POZ_sf"/>
</dbReference>
<keyword evidence="2" id="KW-0863">Zinc-finger</keyword>
<evidence type="ECO:0000313" key="6">
    <source>
        <dbReference type="EMBL" id="KAK3095073.1"/>
    </source>
</evidence>
<keyword evidence="7" id="KW-1185">Reference proteome</keyword>
<dbReference type="SUPFAM" id="SSF56672">
    <property type="entry name" value="DNA/RNA polymerases"/>
    <property type="match status" value="1"/>
</dbReference>
<comment type="caution">
    <text evidence="6">The sequence shown here is derived from an EMBL/GenBank/DDBJ whole genome shotgun (WGS) entry which is preliminary data.</text>
</comment>
<dbReference type="PROSITE" id="PS50157">
    <property type="entry name" value="ZINC_FINGER_C2H2_2"/>
    <property type="match status" value="1"/>
</dbReference>
<evidence type="ECO:0008006" key="8">
    <source>
        <dbReference type="Google" id="ProtNLM"/>
    </source>
</evidence>